<organism evidence="2 3">
    <name type="scientific">Vasconcelosia minhoensis LEGE 07310</name>
    <dbReference type="NCBI Taxonomy" id="915328"/>
    <lineage>
        <taxon>Bacteria</taxon>
        <taxon>Bacillati</taxon>
        <taxon>Cyanobacteriota</taxon>
        <taxon>Cyanophyceae</taxon>
        <taxon>Nodosilineales</taxon>
        <taxon>Cymatolegaceae</taxon>
        <taxon>Vasconcelosia</taxon>
        <taxon>Vasconcelosia minhoensis</taxon>
    </lineage>
</organism>
<feature type="compositionally biased region" description="Polar residues" evidence="1">
    <location>
        <begin position="72"/>
        <end position="81"/>
    </location>
</feature>
<feature type="compositionally biased region" description="Low complexity" evidence="1">
    <location>
        <begin position="12"/>
        <end position="22"/>
    </location>
</feature>
<feature type="region of interest" description="Disordered" evidence="1">
    <location>
        <begin position="1"/>
        <end position="81"/>
    </location>
</feature>
<feature type="non-terminal residue" evidence="2">
    <location>
        <position position="1"/>
    </location>
</feature>
<comment type="caution">
    <text evidence="2">The sequence shown here is derived from an EMBL/GenBank/DDBJ whole genome shotgun (WGS) entry which is preliminary data.</text>
</comment>
<evidence type="ECO:0000313" key="3">
    <source>
        <dbReference type="Proteomes" id="UP000636505"/>
    </source>
</evidence>
<reference evidence="2" key="1">
    <citation type="submission" date="2020-10" db="EMBL/GenBank/DDBJ databases">
        <authorList>
            <person name="Castelo-Branco R."/>
            <person name="Eusebio N."/>
            <person name="Adriana R."/>
            <person name="Vieira A."/>
            <person name="Brugerolle De Fraissinette N."/>
            <person name="Rezende De Castro R."/>
            <person name="Schneider M.P."/>
            <person name="Vasconcelos V."/>
            <person name="Leao P.N."/>
        </authorList>
    </citation>
    <scope>NUCLEOTIDE SEQUENCE</scope>
    <source>
        <strain evidence="2">LEGE 07310</strain>
    </source>
</reference>
<sequence length="161" mass="16768">APPTAASPPAPAQTQTTQTTAPPTQPPPAFDTPAARSQLSGSFGNLSGALPIEVRPAALPNPQKPFFFQPDASGQVTNNSPRLDKIAGMQLLNDRRPDEIIPEALQAAANSQLTLNEVGDYGSGRLYQLVADDGTEAGFLNIVPGGGGISTLLVLWESDPR</sequence>
<proteinExistence type="predicted"/>
<name>A0A8J7AG47_9CYAN</name>
<evidence type="ECO:0000313" key="2">
    <source>
        <dbReference type="EMBL" id="MBE9078536.1"/>
    </source>
</evidence>
<accession>A0A8J7AG47</accession>
<gene>
    <name evidence="2" type="ORF">IQ241_14735</name>
</gene>
<feature type="compositionally biased region" description="Pro residues" evidence="1">
    <location>
        <begin position="1"/>
        <end position="11"/>
    </location>
</feature>
<dbReference type="Proteomes" id="UP000636505">
    <property type="component" value="Unassembled WGS sequence"/>
</dbReference>
<evidence type="ECO:0000256" key="1">
    <source>
        <dbReference type="SAM" id="MobiDB-lite"/>
    </source>
</evidence>
<keyword evidence="3" id="KW-1185">Reference proteome</keyword>
<dbReference type="AlphaFoldDB" id="A0A8J7AG47"/>
<dbReference type="EMBL" id="JADEXG010000035">
    <property type="protein sequence ID" value="MBE9078536.1"/>
    <property type="molecule type" value="Genomic_DNA"/>
</dbReference>
<protein>
    <submittedName>
        <fullName evidence="2">Uncharacterized protein</fullName>
    </submittedName>
</protein>